<keyword evidence="2" id="KW-1133">Transmembrane helix</keyword>
<organism evidence="3 4">
    <name type="scientific">Acidipropionibacterium jensenii</name>
    <dbReference type="NCBI Taxonomy" id="1749"/>
    <lineage>
        <taxon>Bacteria</taxon>
        <taxon>Bacillati</taxon>
        <taxon>Actinomycetota</taxon>
        <taxon>Actinomycetes</taxon>
        <taxon>Propionibacteriales</taxon>
        <taxon>Propionibacteriaceae</taxon>
        <taxon>Acidipropionibacterium</taxon>
    </lineage>
</organism>
<accession>A0A3S4YPI4</accession>
<evidence type="ECO:0000313" key="3">
    <source>
        <dbReference type="EMBL" id="VEI03421.1"/>
    </source>
</evidence>
<keyword evidence="4" id="KW-1185">Reference proteome</keyword>
<keyword evidence="2" id="KW-0812">Transmembrane</keyword>
<proteinExistence type="predicted"/>
<reference evidence="3 4" key="1">
    <citation type="submission" date="2018-12" db="EMBL/GenBank/DDBJ databases">
        <authorList>
            <consortium name="Pathogen Informatics"/>
        </authorList>
    </citation>
    <scope>NUCLEOTIDE SEQUENCE [LARGE SCALE GENOMIC DNA]</scope>
    <source>
        <strain evidence="3 4">NCTC13652</strain>
    </source>
</reference>
<gene>
    <name evidence="3" type="ORF">NCTC13652_01624</name>
</gene>
<dbReference type="Gene3D" id="1.50.10.20">
    <property type="match status" value="1"/>
</dbReference>
<dbReference type="AlphaFoldDB" id="A0A3S4YPI4"/>
<feature type="region of interest" description="Disordered" evidence="1">
    <location>
        <begin position="410"/>
        <end position="429"/>
    </location>
</feature>
<dbReference type="STRING" id="1122997.GCA_000425285_02589"/>
<evidence type="ECO:0000256" key="1">
    <source>
        <dbReference type="SAM" id="MobiDB-lite"/>
    </source>
</evidence>
<dbReference type="EMBL" id="LR134473">
    <property type="protein sequence ID" value="VEI03421.1"/>
    <property type="molecule type" value="Genomic_DNA"/>
</dbReference>
<keyword evidence="2" id="KW-0472">Membrane</keyword>
<evidence type="ECO:0000256" key="2">
    <source>
        <dbReference type="SAM" id="Phobius"/>
    </source>
</evidence>
<protein>
    <submittedName>
        <fullName evidence="3">Uncharacterized protein</fullName>
    </submittedName>
</protein>
<name>A0A3S4YPI4_9ACTN</name>
<sequence length="465" mass="47724">MVLVVAGLATAVLSETTPARAQGVDSRTNLAVAWLVKQPTGTFTTEQRADVTLGLEAAGAPADRVGNSVRQLGFLASSRGVSKLTVTELAKIILAISIAGQNPASVDGVDLVTELSGRIGTRPAQPGQFLTDFGEEFSGQAWGILALARVGKLPVETLDFLRSRQCKDGSFDADPVNGCHGQPAYVDQALALTALVAGQQRVAQQGAAIAKAVAWEAKELNGPVGRVPATAAAYLVWPLSLWNPAASHKAQSIVLGQQVLSSSYPGVVGAIGAETPPLLSDLLAKKLVPVSGLTSVGLLGMNPVGLTKYKYVTRSGWAGVPGVSAQVVASSPTVAKNGVVTVLATGFGSGEKLSVTLAGYRGTLGSGTVGKDRLAKIPVSVRSASAQQYTLRVTGGTKSAETRLVVIDPRPGAAAADKTSRQGGQRSDEVRWPQMSAGATMLAGLGLLALLAAAALVLRRSARKD</sequence>
<evidence type="ECO:0000313" key="4">
    <source>
        <dbReference type="Proteomes" id="UP000277858"/>
    </source>
</evidence>
<dbReference type="SUPFAM" id="SSF48239">
    <property type="entry name" value="Terpenoid cyclases/Protein prenyltransferases"/>
    <property type="match status" value="1"/>
</dbReference>
<dbReference type="InterPro" id="IPR008930">
    <property type="entry name" value="Terpenoid_cyclase/PrenylTrfase"/>
</dbReference>
<feature type="transmembrane region" description="Helical" evidence="2">
    <location>
        <begin position="435"/>
        <end position="458"/>
    </location>
</feature>
<dbReference type="Proteomes" id="UP000277858">
    <property type="component" value="Chromosome"/>
</dbReference>